<accession>A0A6N9TCL9</accession>
<reference evidence="1 2" key="1">
    <citation type="submission" date="2020-01" db="EMBL/GenBank/DDBJ databases">
        <title>Genomes of bacteria type strains.</title>
        <authorList>
            <person name="Chen J."/>
            <person name="Zhu S."/>
            <person name="Yang J."/>
        </authorList>
    </citation>
    <scope>NUCLEOTIDE SEQUENCE [LARGE SCALE GENOMIC DNA]</scope>
    <source>
        <strain evidence="1 2">LMG 24078</strain>
    </source>
</reference>
<dbReference type="Pfam" id="PF10082">
    <property type="entry name" value="BBP2_2"/>
    <property type="match status" value="1"/>
</dbReference>
<dbReference type="EMBL" id="JAAAWO010000003">
    <property type="protein sequence ID" value="NDW14920.1"/>
    <property type="molecule type" value="Genomic_DNA"/>
</dbReference>
<keyword evidence="2" id="KW-1185">Reference proteome</keyword>
<dbReference type="RefSeq" id="WP_163105483.1">
    <property type="nucleotide sequence ID" value="NZ_JAAAWO010000003.1"/>
</dbReference>
<evidence type="ECO:0000313" key="1">
    <source>
        <dbReference type="EMBL" id="NDW14920.1"/>
    </source>
</evidence>
<organism evidence="1 2">
    <name type="scientific">Alteromonas genovensis</name>
    <dbReference type="NCBI Taxonomy" id="471225"/>
    <lineage>
        <taxon>Bacteria</taxon>
        <taxon>Pseudomonadati</taxon>
        <taxon>Pseudomonadota</taxon>
        <taxon>Gammaproteobacteria</taxon>
        <taxon>Alteromonadales</taxon>
        <taxon>Alteromonadaceae</taxon>
        <taxon>Alteromonas/Salinimonas group</taxon>
        <taxon>Alteromonas</taxon>
    </lineage>
</organism>
<dbReference type="InterPro" id="IPR018759">
    <property type="entry name" value="BBP2_2"/>
</dbReference>
<dbReference type="Proteomes" id="UP000471381">
    <property type="component" value="Unassembled WGS sequence"/>
</dbReference>
<protein>
    <submittedName>
        <fullName evidence="1">Outer membrane beta-barrel protein</fullName>
    </submittedName>
</protein>
<comment type="caution">
    <text evidence="1">The sequence shown here is derived from an EMBL/GenBank/DDBJ whole genome shotgun (WGS) entry which is preliminary data.</text>
</comment>
<gene>
    <name evidence="1" type="ORF">GTQ48_05170</name>
</gene>
<name>A0A6N9TCL9_9ALTE</name>
<evidence type="ECO:0000313" key="2">
    <source>
        <dbReference type="Proteomes" id="UP000471381"/>
    </source>
</evidence>
<dbReference type="AlphaFoldDB" id="A0A6N9TCL9"/>
<sequence length="403" mass="45407">MLKWTRNIAVVSAICATVPMNVYAQEAGRIEVGQFDIIPILNSSISYVDNVAYARDDLPEIYSWRSIFSPELIAATELDGNPVQIGYRLERGVYFSSSADDYTDHFLEASGDFELNSRHRVNAIAQYEDGHEDRGTGFSLGLGNNIATPDRYKSTAIGADYSYGAVTSDGMITLKAGRQTLDYDRSEQAYLIRDRAKNRVGAELAYRVGSATNIVLDVTQSFIRYDNQLGITTRDSDETRVLVGLTWESTAATTGFAKVGYKEKDFKAETRNTFYGTDWEVGVEWQPVSYSTFRFTTSADTRETNGEGNFIRGRDYSASWNHEWLQRLSSSFTVSKLTDEYVLTDSVVANRDDELMRYSASLNYDARRWLSFSLFYQLDDRDSNRALIGYDRNVVGISAEVTL</sequence>
<proteinExistence type="predicted"/>